<dbReference type="RefSeq" id="WP_012404051.1">
    <property type="nucleotide sequence ID" value="NC_010623.1"/>
</dbReference>
<keyword evidence="1" id="KW-1133">Transmembrane helix</keyword>
<keyword evidence="1" id="KW-0812">Transmembrane</keyword>
<accession>B2JRW3</accession>
<dbReference type="Pfam" id="PF01814">
    <property type="entry name" value="Hemerythrin"/>
    <property type="match status" value="1"/>
</dbReference>
<feature type="transmembrane region" description="Helical" evidence="1">
    <location>
        <begin position="161"/>
        <end position="180"/>
    </location>
</feature>
<dbReference type="Proteomes" id="UP000001192">
    <property type="component" value="Chromosome 2"/>
</dbReference>
<dbReference type="STRING" id="391038.Bphy_4773"/>
<dbReference type="EMBL" id="CP001044">
    <property type="protein sequence ID" value="ACC73882.1"/>
    <property type="molecule type" value="Genomic_DNA"/>
</dbReference>
<proteinExistence type="predicted"/>
<dbReference type="KEGG" id="bph:Bphy_4773"/>
<dbReference type="HOGENOM" id="CLU_079417_6_0_4"/>
<dbReference type="PANTHER" id="PTHR35585">
    <property type="entry name" value="HHE DOMAIN PROTEIN (AFU_ORTHOLOGUE AFUA_4G00730)"/>
    <property type="match status" value="1"/>
</dbReference>
<dbReference type="eggNOG" id="COG5592">
    <property type="taxonomic scope" value="Bacteria"/>
</dbReference>
<feature type="domain" description="Hemerythrin-like" evidence="2">
    <location>
        <begin position="7"/>
        <end position="123"/>
    </location>
</feature>
<name>B2JRW3_PARP8</name>
<organism evidence="3 4">
    <name type="scientific">Paraburkholderia phymatum (strain DSM 17167 / CIP 108236 / LMG 21445 / STM815)</name>
    <name type="common">Burkholderia phymatum</name>
    <dbReference type="NCBI Taxonomy" id="391038"/>
    <lineage>
        <taxon>Bacteria</taxon>
        <taxon>Pseudomonadati</taxon>
        <taxon>Pseudomonadota</taxon>
        <taxon>Betaproteobacteria</taxon>
        <taxon>Burkholderiales</taxon>
        <taxon>Burkholderiaceae</taxon>
        <taxon>Paraburkholderia</taxon>
    </lineage>
</organism>
<protein>
    <recommendedName>
        <fullName evidence="2">Hemerythrin-like domain-containing protein</fullName>
    </recommendedName>
</protein>
<evidence type="ECO:0000259" key="2">
    <source>
        <dbReference type="Pfam" id="PF01814"/>
    </source>
</evidence>
<dbReference type="CDD" id="cd12108">
    <property type="entry name" value="Hr-like"/>
    <property type="match status" value="1"/>
</dbReference>
<evidence type="ECO:0000256" key="1">
    <source>
        <dbReference type="SAM" id="Phobius"/>
    </source>
</evidence>
<keyword evidence="1" id="KW-0472">Membrane</keyword>
<sequence length="190" mass="21269">MPYVPTITTMIRLDHTHVVAAFHRYGSETAWWRKRAIVNSVCRALEIHAQLEEEIFYPALARIAPTDETLKKSRPEHDELREVIAKLRGMGPENAAYDSLFMELMRDTLHHVADEETRLLPLAERALGPELRTLGADMTRRRMQLLGEHPVEVAVNTAGTFPVATAVLVGLLACGVARLVGGNRRPARMA</sequence>
<dbReference type="PANTHER" id="PTHR35585:SF1">
    <property type="entry name" value="HHE DOMAIN PROTEIN (AFU_ORTHOLOGUE AFUA_4G00730)"/>
    <property type="match status" value="1"/>
</dbReference>
<dbReference type="Gene3D" id="1.20.120.520">
    <property type="entry name" value="nmb1532 protein domain like"/>
    <property type="match status" value="1"/>
</dbReference>
<dbReference type="OrthoDB" id="5512987at2"/>
<dbReference type="InterPro" id="IPR012312">
    <property type="entry name" value="Hemerythrin-like"/>
</dbReference>
<gene>
    <name evidence="3" type="ordered locus">Bphy_4773</name>
</gene>
<evidence type="ECO:0000313" key="4">
    <source>
        <dbReference type="Proteomes" id="UP000001192"/>
    </source>
</evidence>
<reference evidence="4" key="1">
    <citation type="journal article" date="2014" name="Stand. Genomic Sci.">
        <title>Complete genome sequence of Burkholderia phymatum STM815(T), a broad host range and efficient nitrogen-fixing symbiont of Mimosa species.</title>
        <authorList>
            <person name="Moulin L."/>
            <person name="Klonowska A."/>
            <person name="Caroline B."/>
            <person name="Booth K."/>
            <person name="Vriezen J.A."/>
            <person name="Melkonian R."/>
            <person name="James E.K."/>
            <person name="Young J.P."/>
            <person name="Bena G."/>
            <person name="Hauser L."/>
            <person name="Land M."/>
            <person name="Kyrpides N."/>
            <person name="Bruce D."/>
            <person name="Chain P."/>
            <person name="Copeland A."/>
            <person name="Pitluck S."/>
            <person name="Woyke T."/>
            <person name="Lizotte-Waniewski M."/>
            <person name="Bristow J."/>
            <person name="Riley M."/>
        </authorList>
    </citation>
    <scope>NUCLEOTIDE SEQUENCE [LARGE SCALE GENOMIC DNA]</scope>
    <source>
        <strain evidence="4">DSM 17167 / CIP 108236 / LMG 21445 / STM815</strain>
    </source>
</reference>
<evidence type="ECO:0000313" key="3">
    <source>
        <dbReference type="EMBL" id="ACC73882.1"/>
    </source>
</evidence>
<keyword evidence="4" id="KW-1185">Reference proteome</keyword>
<dbReference type="AlphaFoldDB" id="B2JRW3"/>